<dbReference type="EMBL" id="KT007041">
    <property type="protein sequence ID" value="AKQ04500.1"/>
    <property type="molecule type" value="Genomic_DNA"/>
</dbReference>
<dbReference type="FunFam" id="2.40.30.10:FF:000004">
    <property type="entry name" value="50S ribosomal protein L3"/>
    <property type="match status" value="1"/>
</dbReference>
<accession>A0A0H4TC99</accession>
<keyword evidence="2" id="KW-0699">rRNA-binding</keyword>
<comment type="similarity">
    <text evidence="1">Belongs to the universal ribosomal protein uL3 family.</text>
</comment>
<evidence type="ECO:0000256" key="4">
    <source>
        <dbReference type="ARBA" id="ARBA00022980"/>
    </source>
</evidence>
<dbReference type="GO" id="GO:0005840">
    <property type="term" value="C:ribosome"/>
    <property type="evidence" value="ECO:0007669"/>
    <property type="project" value="UniProtKB-UniRule"/>
</dbReference>
<dbReference type="InterPro" id="IPR019927">
    <property type="entry name" value="Ribosomal_uL3_bac/org-type"/>
</dbReference>
<feature type="region of interest" description="Disordered" evidence="7">
    <location>
        <begin position="128"/>
        <end position="172"/>
    </location>
</feature>
<name>A0A0H4TC99_9BACT</name>
<dbReference type="SUPFAM" id="SSF50447">
    <property type="entry name" value="Translation proteins"/>
    <property type="match status" value="1"/>
</dbReference>
<evidence type="ECO:0000256" key="7">
    <source>
        <dbReference type="SAM" id="MobiDB-lite"/>
    </source>
</evidence>
<keyword evidence="5" id="KW-0687">Ribonucleoprotein</keyword>
<dbReference type="Pfam" id="PF00297">
    <property type="entry name" value="Ribosomal_L3"/>
    <property type="match status" value="1"/>
</dbReference>
<keyword evidence="4 8" id="KW-0689">Ribosomal protein</keyword>
<dbReference type="AlphaFoldDB" id="A0A0H4TC99"/>
<sequence>MLRYRRVGCISFYERRTGAFFSIEMNTIFAKKVVMVGKFTPERTRVGVTVLKALPMKVLDLRTKEKHGYDAVRTEVKNQKSKVKVREIRTDEKMELGMEIKLGEVLKVGDVVRVTGISKGKGFAGAVKRHGFAGGPRTHGQSDRERAPGSSGSTTTPGRVYKGKRRAGHMGNARVTVKGLRVLEVDGEKGLFSLVGAVPGPRTGMVEVNRI</sequence>
<dbReference type="InterPro" id="IPR009000">
    <property type="entry name" value="Transl_B-barrel_sf"/>
</dbReference>
<dbReference type="PANTHER" id="PTHR11229:SF16">
    <property type="entry name" value="LARGE RIBOSOMAL SUBUNIT PROTEIN UL3C"/>
    <property type="match status" value="1"/>
</dbReference>
<dbReference type="PANTHER" id="PTHR11229">
    <property type="entry name" value="50S RIBOSOMAL PROTEIN L3"/>
    <property type="match status" value="1"/>
</dbReference>
<proteinExistence type="inferred from homology"/>
<dbReference type="NCBIfam" id="TIGR03625">
    <property type="entry name" value="L3_bact"/>
    <property type="match status" value="1"/>
</dbReference>
<dbReference type="GO" id="GO:0019843">
    <property type="term" value="F:rRNA binding"/>
    <property type="evidence" value="ECO:0007669"/>
    <property type="project" value="UniProtKB-KW"/>
</dbReference>
<dbReference type="GO" id="GO:0006412">
    <property type="term" value="P:translation"/>
    <property type="evidence" value="ECO:0007669"/>
    <property type="project" value="UniProtKB-UniRule"/>
</dbReference>
<dbReference type="GO" id="GO:0003735">
    <property type="term" value="F:structural constituent of ribosome"/>
    <property type="evidence" value="ECO:0007669"/>
    <property type="project" value="UniProtKB-UniRule"/>
</dbReference>
<protein>
    <recommendedName>
        <fullName evidence="6">50S ribosomal protein L3</fullName>
    </recommendedName>
</protein>
<keyword evidence="3" id="KW-0694">RNA-binding</keyword>
<evidence type="ECO:0000256" key="1">
    <source>
        <dbReference type="ARBA" id="ARBA00006540"/>
    </source>
</evidence>
<evidence type="ECO:0000256" key="2">
    <source>
        <dbReference type="ARBA" id="ARBA00022730"/>
    </source>
</evidence>
<dbReference type="Gene3D" id="2.40.30.10">
    <property type="entry name" value="Translation factors"/>
    <property type="match status" value="1"/>
</dbReference>
<dbReference type="InterPro" id="IPR000597">
    <property type="entry name" value="Ribosomal_uL3"/>
</dbReference>
<evidence type="ECO:0000256" key="3">
    <source>
        <dbReference type="ARBA" id="ARBA00022884"/>
    </source>
</evidence>
<evidence type="ECO:0000256" key="5">
    <source>
        <dbReference type="ARBA" id="ARBA00023274"/>
    </source>
</evidence>
<reference evidence="8" key="1">
    <citation type="journal article" date="2015" name="ISME J.">
        <title>Aquifer environment selects for microbial species cohorts in sediment and groundwater.</title>
        <authorList>
            <person name="Hug L.A."/>
            <person name="Thomas B.C."/>
            <person name="Brown C.T."/>
            <person name="Frischkorn K.R."/>
            <person name="Williams K.H."/>
            <person name="Tringe S.G."/>
            <person name="Banfield J.F."/>
        </authorList>
    </citation>
    <scope>NUCLEOTIDE SEQUENCE</scope>
</reference>
<dbReference type="GO" id="GO:1990904">
    <property type="term" value="C:ribonucleoprotein complex"/>
    <property type="evidence" value="ECO:0007669"/>
    <property type="project" value="UniProtKB-KW"/>
</dbReference>
<evidence type="ECO:0000313" key="8">
    <source>
        <dbReference type="EMBL" id="AKQ04500.1"/>
    </source>
</evidence>
<evidence type="ECO:0000256" key="6">
    <source>
        <dbReference type="NCBIfam" id="TIGR03625"/>
    </source>
</evidence>
<organism evidence="8">
    <name type="scientific">uncultured Microgenomates bacterium Rifle_16ft_4_minimus_5815</name>
    <dbReference type="NCBI Taxonomy" id="1665120"/>
    <lineage>
        <taxon>Bacteria</taxon>
        <taxon>Candidatus Microgenomatota</taxon>
        <taxon>environmental samples</taxon>
    </lineage>
</organism>